<keyword evidence="1" id="KW-0433">Leucine-rich repeat</keyword>
<proteinExistence type="predicted"/>
<dbReference type="InterPro" id="IPR026444">
    <property type="entry name" value="Secre_tail"/>
</dbReference>
<evidence type="ECO:0000256" key="1">
    <source>
        <dbReference type="ARBA" id="ARBA00022614"/>
    </source>
</evidence>
<keyword evidence="3" id="KW-0677">Repeat</keyword>
<dbReference type="Proteomes" id="UP000516764">
    <property type="component" value="Chromosome"/>
</dbReference>
<reference evidence="5 6" key="1">
    <citation type="journal article" date="2016" name="Int. J. Syst. Evol. Microbiol.">
        <title>Polaribacter haliotis sp. nov., isolated from the gut of abalone Haliotis discus hannai.</title>
        <authorList>
            <person name="Kim Y.O."/>
            <person name="Park I.S."/>
            <person name="Park S."/>
            <person name="Nam B.H."/>
            <person name="Park J.M."/>
            <person name="Kim D.G."/>
            <person name="Yoon J.H."/>
        </authorList>
    </citation>
    <scope>NUCLEOTIDE SEQUENCE [LARGE SCALE GENOMIC DNA]</scope>
    <source>
        <strain evidence="5 6">KCTC 52418</strain>
    </source>
</reference>
<evidence type="ECO:0000256" key="3">
    <source>
        <dbReference type="ARBA" id="ARBA00022737"/>
    </source>
</evidence>
<dbReference type="PANTHER" id="PTHR47566:SF1">
    <property type="entry name" value="PROTEIN NUD1"/>
    <property type="match status" value="1"/>
</dbReference>
<name>A0A7L8ACI2_9FLAO</name>
<dbReference type="InterPro" id="IPR001611">
    <property type="entry name" value="Leu-rich_rpt"/>
</dbReference>
<gene>
    <name evidence="5" type="ORF">H9I45_09610</name>
</gene>
<dbReference type="KEGG" id="phal:H9I45_09610"/>
<dbReference type="PROSITE" id="PS51450">
    <property type="entry name" value="LRR"/>
    <property type="match status" value="1"/>
</dbReference>
<evidence type="ECO:0000259" key="4">
    <source>
        <dbReference type="Pfam" id="PF18962"/>
    </source>
</evidence>
<dbReference type="Pfam" id="PF18962">
    <property type="entry name" value="Por_Secre_tail"/>
    <property type="match status" value="1"/>
</dbReference>
<dbReference type="PANTHER" id="PTHR47566">
    <property type="match status" value="1"/>
</dbReference>
<dbReference type="Gene3D" id="3.80.10.10">
    <property type="entry name" value="Ribonuclease Inhibitor"/>
    <property type="match status" value="5"/>
</dbReference>
<dbReference type="RefSeq" id="WP_088354795.1">
    <property type="nucleotide sequence ID" value="NZ_CP061813.1"/>
</dbReference>
<keyword evidence="2" id="KW-0732">Signal</keyword>
<evidence type="ECO:0000313" key="5">
    <source>
        <dbReference type="EMBL" id="QOD59617.1"/>
    </source>
</evidence>
<dbReference type="SUPFAM" id="SSF52058">
    <property type="entry name" value="L domain-like"/>
    <property type="match status" value="3"/>
</dbReference>
<dbReference type="OrthoDB" id="1652165at2"/>
<dbReference type="NCBIfam" id="TIGR04183">
    <property type="entry name" value="Por_Secre_tail"/>
    <property type="match status" value="1"/>
</dbReference>
<dbReference type="GO" id="GO:0035591">
    <property type="term" value="F:signaling adaptor activity"/>
    <property type="evidence" value="ECO:0007669"/>
    <property type="project" value="TreeGrafter"/>
</dbReference>
<protein>
    <submittedName>
        <fullName evidence="5">T9SS type A sorting domain-containing protein</fullName>
    </submittedName>
</protein>
<dbReference type="EMBL" id="CP061813">
    <property type="protein sequence ID" value="QOD59617.1"/>
    <property type="molecule type" value="Genomic_DNA"/>
</dbReference>
<feature type="domain" description="Secretion system C-terminal sorting" evidence="4">
    <location>
        <begin position="1104"/>
        <end position="1171"/>
    </location>
</feature>
<sequence>MKRKLLLPILFLTINIYCQELTIIDKNLEKELIEKGFDNNGFDGTITYKDAIKYREINKQQNKKTISNLTYKKSTSLSSEIVKIPDILLKNALLAEPAINTNNDDEIQITEAEAVNFALDGSNKGITNLTGIEAFINLPSVNLANNSLTSIDISKNTKLKSLFIQNNNLGTIIFGENSNLEDLYAPNNKFASLDLSKATKLKQLRLFNNQNLMQLDLKNGNNTNLTVVDLTNNSNLGCIQVDDPVYSQINWSNIDSKANFNSNCNYIEVINIPNQDFEFALIDMGFDDIIDGYILKTNANKIESLNVRNYITANYEGVKYFNNLTRFLFSNSQVKIIDFTGLQKLEYIGANNTTTQAVLLKDNPELKSLNLNFNNALVYTNLSGCINLDNFQIGLTSVKDIDLSKNINLTSCFLALNKIEKIDVSKNVVLESFFIYSNNLQQLDLSKNIKLKSLGAYSNNINTITIPSSIESINLSQNNFSSFDATALTNLETINVNNQKVDFTVLNINGLTKLKGLDIAGSKIGNTINTNAFLDLERLNIENCDFSRLDVTNNLKLIYLYANNNSIDALDITKNTLLEEVYVNSNKLENIDVSKNEKLGTFSINDNIFIKELDFGNCPITILYAKNITNLEKVNLNNGFNKVASTIELLNAPNLTCVQVDDVAYAVANFTDVDANSVFNSNCGFQTSNNLGTPIKIEDQNFEYALVNLGFDDVYNGYILKSEALKIEELNLNNRGIVSLKGITEFDNLKDLQVHFNPVISVDLSGLQKLESYQSNTFDNTLLEIKLQNNSALKTLALNGHVNLESLNLSEASNLENLEISNSAKLTVDVKTSPNLKLLRLDRMGLSSIDLLTNTALVSLTVTNNSITSIDIPNKQILKILNLNTNNLSSFNGALYPNLEYLNLRGNKITPININTLTNLINLNLATTDLATLDIGNLLNLEILNVTTSGLKVLDVTKNLKLTQLYAGELELQNIDLTKNTLLTHINFFDVYLENLDLSNNLELRDIFLTNNNLQKLDLSKHTKLEFVTLESNKLTDLNLRNGNNEAIIVVNTKFNNALSCIKVDDVAKAEAKLDWQKDTTTSYNTNCGALNADNVIVQKISFYPNPVNDILQIKNSDNLKISTIMIFNVLGKKVKVIRNPENAIDVSDLSKGIYFLNINSENGKIVKRIIKK</sequence>
<accession>A0A7L8ACI2</accession>
<dbReference type="InterPro" id="IPR032675">
    <property type="entry name" value="LRR_dom_sf"/>
</dbReference>
<dbReference type="AlphaFoldDB" id="A0A7L8ACI2"/>
<evidence type="ECO:0000313" key="6">
    <source>
        <dbReference type="Proteomes" id="UP000516764"/>
    </source>
</evidence>
<dbReference type="InterPro" id="IPR052574">
    <property type="entry name" value="CDIRP"/>
</dbReference>
<organism evidence="5 6">
    <name type="scientific">Polaribacter haliotis</name>
    <dbReference type="NCBI Taxonomy" id="1888915"/>
    <lineage>
        <taxon>Bacteria</taxon>
        <taxon>Pseudomonadati</taxon>
        <taxon>Bacteroidota</taxon>
        <taxon>Flavobacteriia</taxon>
        <taxon>Flavobacteriales</taxon>
        <taxon>Flavobacteriaceae</taxon>
    </lineage>
</organism>
<keyword evidence="6" id="KW-1185">Reference proteome</keyword>
<evidence type="ECO:0000256" key="2">
    <source>
        <dbReference type="ARBA" id="ARBA00022729"/>
    </source>
</evidence>